<dbReference type="Proteomes" id="UP000500961">
    <property type="component" value="Chromosome"/>
</dbReference>
<evidence type="ECO:0000313" key="8">
    <source>
        <dbReference type="EMBL" id="QKG80818.1"/>
    </source>
</evidence>
<dbReference type="SUPFAM" id="SSF50621">
    <property type="entry name" value="Alanine racemase C-terminal domain-like"/>
    <property type="match status" value="1"/>
</dbReference>
<dbReference type="EC" id="5.1.1.1" evidence="4"/>
<keyword evidence="9" id="KW-1185">Reference proteome</keyword>
<reference evidence="8 9" key="1">
    <citation type="submission" date="2019-07" db="EMBL/GenBank/DDBJ databases">
        <title>Thalassofilum flectens gen. nov., sp. nov., a novel moderate thermophilic anaerobe from a shallow sea hot spring in Kunashir Island (Russia), representing a new family in the order Bacteroidales, and proposal of Thalassofilacea fam. nov.</title>
        <authorList>
            <person name="Kochetkova T.V."/>
            <person name="Podosokorskaya O.A."/>
            <person name="Novikov A."/>
            <person name="Elcheninov A.G."/>
            <person name="Toshchakov S.V."/>
            <person name="Kublanov I.V."/>
        </authorList>
    </citation>
    <scope>NUCLEOTIDE SEQUENCE [LARGE SCALE GENOMIC DNA]</scope>
    <source>
        <strain evidence="8 9">38-H</strain>
    </source>
</reference>
<dbReference type="PANTHER" id="PTHR30511">
    <property type="entry name" value="ALANINE RACEMASE"/>
    <property type="match status" value="1"/>
</dbReference>
<dbReference type="InterPro" id="IPR020622">
    <property type="entry name" value="Ala_racemase_pyridoxalP-BS"/>
</dbReference>
<accession>A0A7D4BFP9</accession>
<keyword evidence="3 4" id="KW-0413">Isomerase</keyword>
<dbReference type="GO" id="GO:0030632">
    <property type="term" value="P:D-alanine biosynthetic process"/>
    <property type="evidence" value="ECO:0007669"/>
    <property type="project" value="UniProtKB-UniRule"/>
</dbReference>
<evidence type="ECO:0000256" key="6">
    <source>
        <dbReference type="PIRSR" id="PIRSR600821-52"/>
    </source>
</evidence>
<dbReference type="Pfam" id="PF01168">
    <property type="entry name" value="Ala_racemase_N"/>
    <property type="match status" value="1"/>
</dbReference>
<dbReference type="InterPro" id="IPR011079">
    <property type="entry name" value="Ala_racemase_C"/>
</dbReference>
<dbReference type="GO" id="GO:0005829">
    <property type="term" value="C:cytosol"/>
    <property type="evidence" value="ECO:0007669"/>
    <property type="project" value="TreeGrafter"/>
</dbReference>
<dbReference type="InterPro" id="IPR000821">
    <property type="entry name" value="Ala_racemase"/>
</dbReference>
<dbReference type="EMBL" id="CP041345">
    <property type="protein sequence ID" value="QKG80818.1"/>
    <property type="molecule type" value="Genomic_DNA"/>
</dbReference>
<feature type="modified residue" description="N6-(pyridoxal phosphate)lysine" evidence="4 5">
    <location>
        <position position="36"/>
    </location>
</feature>
<dbReference type="PROSITE" id="PS00395">
    <property type="entry name" value="ALANINE_RACEMASE"/>
    <property type="match status" value="1"/>
</dbReference>
<dbReference type="SUPFAM" id="SSF51419">
    <property type="entry name" value="PLP-binding barrel"/>
    <property type="match status" value="1"/>
</dbReference>
<evidence type="ECO:0000256" key="5">
    <source>
        <dbReference type="PIRSR" id="PIRSR600821-50"/>
    </source>
</evidence>
<comment type="function">
    <text evidence="4">Catalyzes the interconversion of L-alanine and D-alanine. May also act on other amino acids.</text>
</comment>
<evidence type="ECO:0000256" key="1">
    <source>
        <dbReference type="ARBA" id="ARBA00001933"/>
    </source>
</evidence>
<dbReference type="PRINTS" id="PR00992">
    <property type="entry name" value="ALARACEMASE"/>
</dbReference>
<evidence type="ECO:0000256" key="3">
    <source>
        <dbReference type="ARBA" id="ARBA00023235"/>
    </source>
</evidence>
<comment type="similarity">
    <text evidence="4">Belongs to the alanine racemase family.</text>
</comment>
<dbReference type="Gene3D" id="2.40.37.10">
    <property type="entry name" value="Lyase, Ornithine Decarboxylase, Chain A, domain 1"/>
    <property type="match status" value="1"/>
</dbReference>
<dbReference type="HAMAP" id="MF_01201">
    <property type="entry name" value="Ala_racemase"/>
    <property type="match status" value="1"/>
</dbReference>
<proteinExistence type="inferred from homology"/>
<dbReference type="NCBIfam" id="TIGR00492">
    <property type="entry name" value="alr"/>
    <property type="match status" value="1"/>
</dbReference>
<evidence type="ECO:0000313" key="9">
    <source>
        <dbReference type="Proteomes" id="UP000500961"/>
    </source>
</evidence>
<dbReference type="AlphaFoldDB" id="A0A7D4BFP9"/>
<dbReference type="InterPro" id="IPR029066">
    <property type="entry name" value="PLP-binding_barrel"/>
</dbReference>
<feature type="domain" description="Alanine racemase C-terminal" evidence="7">
    <location>
        <begin position="254"/>
        <end position="382"/>
    </location>
</feature>
<feature type="binding site" evidence="4 6">
    <location>
        <position position="323"/>
    </location>
    <ligand>
        <name>substrate</name>
    </ligand>
</feature>
<dbReference type="CDD" id="cd00430">
    <property type="entry name" value="PLPDE_III_AR"/>
    <property type="match status" value="1"/>
</dbReference>
<dbReference type="GO" id="GO:0008784">
    <property type="term" value="F:alanine racemase activity"/>
    <property type="evidence" value="ECO:0007669"/>
    <property type="project" value="UniProtKB-UniRule"/>
</dbReference>
<dbReference type="InterPro" id="IPR001608">
    <property type="entry name" value="Ala_racemase_N"/>
</dbReference>
<feature type="binding site" evidence="4 6">
    <location>
        <position position="135"/>
    </location>
    <ligand>
        <name>substrate</name>
    </ligand>
</feature>
<dbReference type="InterPro" id="IPR009006">
    <property type="entry name" value="Ala_racemase/Decarboxylase_C"/>
</dbReference>
<keyword evidence="2 4" id="KW-0663">Pyridoxal phosphate</keyword>
<dbReference type="KEGG" id="ttz:FHG85_11270"/>
<comment type="pathway">
    <text evidence="4">Amino-acid biosynthesis; D-alanine biosynthesis; D-alanine from L-alanine: step 1/1.</text>
</comment>
<dbReference type="RefSeq" id="WP_173075948.1">
    <property type="nucleotide sequence ID" value="NZ_CP041345.1"/>
</dbReference>
<dbReference type="Pfam" id="PF00842">
    <property type="entry name" value="Ala_racemase_C"/>
    <property type="match status" value="1"/>
</dbReference>
<dbReference type="GO" id="GO:0030170">
    <property type="term" value="F:pyridoxal phosphate binding"/>
    <property type="evidence" value="ECO:0007669"/>
    <property type="project" value="UniProtKB-UniRule"/>
</dbReference>
<comment type="cofactor">
    <cofactor evidence="1 4 5">
        <name>pyridoxal 5'-phosphate</name>
        <dbReference type="ChEBI" id="CHEBI:597326"/>
    </cofactor>
</comment>
<feature type="active site" description="Proton acceptor; specific for L-alanine" evidence="4">
    <location>
        <position position="275"/>
    </location>
</feature>
<comment type="catalytic activity">
    <reaction evidence="4">
        <text>L-alanine = D-alanine</text>
        <dbReference type="Rhea" id="RHEA:20249"/>
        <dbReference type="ChEBI" id="CHEBI:57416"/>
        <dbReference type="ChEBI" id="CHEBI:57972"/>
        <dbReference type="EC" id="5.1.1.1"/>
    </reaction>
</comment>
<dbReference type="UniPathway" id="UPA00042">
    <property type="reaction ID" value="UER00497"/>
</dbReference>
<feature type="active site" description="Proton acceptor; specific for D-alanine" evidence="4">
    <location>
        <position position="36"/>
    </location>
</feature>
<dbReference type="SMART" id="SM01005">
    <property type="entry name" value="Ala_racemase_C"/>
    <property type="match status" value="1"/>
</dbReference>
<protein>
    <recommendedName>
        <fullName evidence="4">Alanine racemase</fullName>
        <ecNumber evidence="4">5.1.1.1</ecNumber>
    </recommendedName>
</protein>
<name>A0A7D4BFP9_9BACT</name>
<evidence type="ECO:0000256" key="2">
    <source>
        <dbReference type="ARBA" id="ARBA00022898"/>
    </source>
</evidence>
<dbReference type="PANTHER" id="PTHR30511:SF0">
    <property type="entry name" value="ALANINE RACEMASE, CATABOLIC-RELATED"/>
    <property type="match status" value="1"/>
</dbReference>
<dbReference type="Gene3D" id="3.20.20.10">
    <property type="entry name" value="Alanine racemase"/>
    <property type="match status" value="1"/>
</dbReference>
<gene>
    <name evidence="8" type="primary">alr</name>
    <name evidence="8" type="ORF">FHG85_11270</name>
</gene>
<evidence type="ECO:0000256" key="4">
    <source>
        <dbReference type="HAMAP-Rule" id="MF_01201"/>
    </source>
</evidence>
<evidence type="ECO:0000259" key="7">
    <source>
        <dbReference type="SMART" id="SM01005"/>
    </source>
</evidence>
<sequence>MQQTSYIEISKSAYRHNIQYLKKIIGSNVKLSAVVKGNAYGHGVENIVPLAEKAGVNHFSVFSAAEALEVFKVKSDKSKIMIMGYLSDEQIAWAIENGIEFYVFDLYRLTKAIELAKSIGKPAKIHIEVETGFNRTGIEFEELPQVTSVMHENLNLIEFVGLCTHYAGAETIANHLRVMNQIEIYNSFYEYFLLKDLVPKYRHTAASAATLTYPQTRMDMVRVGIAQYGFWPTQETLIHQIKENNAKESDLRRVISWKTHIMSIKNVEPGEFVGYGISYMANRKTKVAILPIGYSNGYSRSLSNSGRVLIHGKQAPVVGSVTMNTLSVNVTDIPNVNQGDEVVLIGKQKRECITVASFSDMSNQLNYQVLARLPGNIPRNVVS</sequence>
<organism evidence="8 9">
    <name type="scientific">Tenuifilum thalassicum</name>
    <dbReference type="NCBI Taxonomy" id="2590900"/>
    <lineage>
        <taxon>Bacteria</taxon>
        <taxon>Pseudomonadati</taxon>
        <taxon>Bacteroidota</taxon>
        <taxon>Bacteroidia</taxon>
        <taxon>Bacteroidales</taxon>
        <taxon>Tenuifilaceae</taxon>
        <taxon>Tenuifilum</taxon>
    </lineage>
</organism>